<dbReference type="EMBL" id="JASBWR010000104">
    <property type="protein sequence ID" value="KAJ9095114.1"/>
    <property type="molecule type" value="Genomic_DNA"/>
</dbReference>
<proteinExistence type="predicted"/>
<keyword evidence="2" id="KW-1185">Reference proteome</keyword>
<accession>A0ACC2V817</accession>
<evidence type="ECO:0000313" key="1">
    <source>
        <dbReference type="EMBL" id="KAJ9095114.1"/>
    </source>
</evidence>
<name>A0ACC2V817_9TREE</name>
<reference evidence="1" key="1">
    <citation type="submission" date="2023-04" db="EMBL/GenBank/DDBJ databases">
        <title>Draft Genome sequencing of Naganishia species isolated from polar environments using Oxford Nanopore Technology.</title>
        <authorList>
            <person name="Leo P."/>
            <person name="Venkateswaran K."/>
        </authorList>
    </citation>
    <scope>NUCLEOTIDE SEQUENCE</scope>
    <source>
        <strain evidence="1">MNA-CCFEE 5261</strain>
    </source>
</reference>
<dbReference type="Proteomes" id="UP001241377">
    <property type="component" value="Unassembled WGS sequence"/>
</dbReference>
<protein>
    <submittedName>
        <fullName evidence="1">Uncharacterized protein</fullName>
    </submittedName>
</protein>
<organism evidence="1 2">
    <name type="scientific">Naganishia cerealis</name>
    <dbReference type="NCBI Taxonomy" id="610337"/>
    <lineage>
        <taxon>Eukaryota</taxon>
        <taxon>Fungi</taxon>
        <taxon>Dikarya</taxon>
        <taxon>Basidiomycota</taxon>
        <taxon>Agaricomycotina</taxon>
        <taxon>Tremellomycetes</taxon>
        <taxon>Filobasidiales</taxon>
        <taxon>Filobasidiaceae</taxon>
        <taxon>Naganishia</taxon>
    </lineage>
</organism>
<evidence type="ECO:0000313" key="2">
    <source>
        <dbReference type="Proteomes" id="UP001241377"/>
    </source>
</evidence>
<comment type="caution">
    <text evidence="1">The sequence shown here is derived from an EMBL/GenBank/DDBJ whole genome shotgun (WGS) entry which is preliminary data.</text>
</comment>
<gene>
    <name evidence="1" type="ORF">QFC19_007682</name>
</gene>
<sequence length="313" mass="36308">MVAITVKSRSRSIKDFETDLVAKNNVSVLVDQLSEKNKIKANRLRITTLDDKGKHVPLNKETSFGANGISGKTATLYVKDLGPQLGWRTVYILEYLGPLIFHPLWYLLAPKIWGDFHYTQTQTFALILATLHFIKREYETIYVHHFSNDTMPAFNLFKNSSHYWFLSGTNIALSIYHPKVQSKETWKRLLLHVNDHNPPMVYALALIWLLAESSNYVAHQTLSKLRLEPGATKRYTIPFGFGFTWVSCPHYFFESVSWLAYALLAGNWTTWVFWAVATGQMYLWAVQRHKKYLRTFGDEYKKLRRKIIVPGLI</sequence>